<dbReference type="Proteomes" id="UP000193862">
    <property type="component" value="Unassembled WGS sequence"/>
</dbReference>
<sequence length="152" mass="17074">MTHDLEIRKATSEDESGVRLCAEDAYEQYVAAIGKKPAPMVADFGSLIASGSVYIAVEADAELNGFIVFYQEDDYFMLENVAVHANATGKGVGKRLITFCEQQAKQSGVKRVKLYTNEKMSENLSIYPHLGYREIDRRTEDGFNRVFFEKSL</sequence>
<evidence type="ECO:0000259" key="3">
    <source>
        <dbReference type="PROSITE" id="PS51186"/>
    </source>
</evidence>
<evidence type="ECO:0000313" key="5">
    <source>
        <dbReference type="Proteomes" id="UP000193862"/>
    </source>
</evidence>
<dbReference type="GO" id="GO:0016747">
    <property type="term" value="F:acyltransferase activity, transferring groups other than amino-acyl groups"/>
    <property type="evidence" value="ECO:0007669"/>
    <property type="project" value="InterPro"/>
</dbReference>
<dbReference type="PROSITE" id="PS51186">
    <property type="entry name" value="GNAT"/>
    <property type="match status" value="1"/>
</dbReference>
<name>A0A1Y5SV10_9RHOB</name>
<gene>
    <name evidence="4" type="ORF">AQS8620_02076</name>
</gene>
<dbReference type="Gene3D" id="3.40.630.30">
    <property type="match status" value="1"/>
</dbReference>
<dbReference type="SUPFAM" id="SSF55729">
    <property type="entry name" value="Acyl-CoA N-acyltransferases (Nat)"/>
    <property type="match status" value="1"/>
</dbReference>
<evidence type="ECO:0000256" key="1">
    <source>
        <dbReference type="ARBA" id="ARBA00022679"/>
    </source>
</evidence>
<dbReference type="PANTHER" id="PTHR43877:SF2">
    <property type="entry name" value="AMINOALKYLPHOSPHONATE N-ACETYLTRANSFERASE-RELATED"/>
    <property type="match status" value="1"/>
</dbReference>
<dbReference type="RefSeq" id="WP_085836785.1">
    <property type="nucleotide sequence ID" value="NZ_FWFS01000007.1"/>
</dbReference>
<protein>
    <submittedName>
        <fullName evidence="4">Putative acetyltransferase</fullName>
    </submittedName>
</protein>
<dbReference type="EMBL" id="FWFS01000007">
    <property type="protein sequence ID" value="SLN49039.1"/>
    <property type="molecule type" value="Genomic_DNA"/>
</dbReference>
<proteinExistence type="predicted"/>
<dbReference type="InterPro" id="IPR000182">
    <property type="entry name" value="GNAT_dom"/>
</dbReference>
<dbReference type="InterPro" id="IPR050832">
    <property type="entry name" value="Bact_Acetyltransf"/>
</dbReference>
<dbReference type="OrthoDB" id="9789603at2"/>
<evidence type="ECO:0000313" key="4">
    <source>
        <dbReference type="EMBL" id="SLN49039.1"/>
    </source>
</evidence>
<keyword evidence="5" id="KW-1185">Reference proteome</keyword>
<feature type="domain" description="N-acetyltransferase" evidence="3">
    <location>
        <begin position="5"/>
        <end position="152"/>
    </location>
</feature>
<dbReference type="InterPro" id="IPR016181">
    <property type="entry name" value="Acyl_CoA_acyltransferase"/>
</dbReference>
<evidence type="ECO:0000256" key="2">
    <source>
        <dbReference type="ARBA" id="ARBA00023315"/>
    </source>
</evidence>
<organism evidence="4 5">
    <name type="scientific">Aquimixticola soesokkakensis</name>
    <dbReference type="NCBI Taxonomy" id="1519096"/>
    <lineage>
        <taxon>Bacteria</taxon>
        <taxon>Pseudomonadati</taxon>
        <taxon>Pseudomonadota</taxon>
        <taxon>Alphaproteobacteria</taxon>
        <taxon>Rhodobacterales</taxon>
        <taxon>Paracoccaceae</taxon>
        <taxon>Aquimixticola</taxon>
    </lineage>
</organism>
<accession>A0A1Y5SV10</accession>
<dbReference type="Pfam" id="PF00583">
    <property type="entry name" value="Acetyltransf_1"/>
    <property type="match status" value="1"/>
</dbReference>
<keyword evidence="1 4" id="KW-0808">Transferase</keyword>
<keyword evidence="2" id="KW-0012">Acyltransferase</keyword>
<dbReference type="AlphaFoldDB" id="A0A1Y5SV10"/>
<dbReference type="PANTHER" id="PTHR43877">
    <property type="entry name" value="AMINOALKYLPHOSPHONATE N-ACETYLTRANSFERASE-RELATED-RELATED"/>
    <property type="match status" value="1"/>
</dbReference>
<reference evidence="4 5" key="1">
    <citation type="submission" date="2017-03" db="EMBL/GenBank/DDBJ databases">
        <authorList>
            <person name="Afonso C.L."/>
            <person name="Miller P.J."/>
            <person name="Scott M.A."/>
            <person name="Spackman E."/>
            <person name="Goraichik I."/>
            <person name="Dimitrov K.M."/>
            <person name="Suarez D.L."/>
            <person name="Swayne D.E."/>
        </authorList>
    </citation>
    <scope>NUCLEOTIDE SEQUENCE [LARGE SCALE GENOMIC DNA]</scope>
    <source>
        <strain evidence="4 5">CECT 8620</strain>
    </source>
</reference>
<dbReference type="CDD" id="cd04301">
    <property type="entry name" value="NAT_SF"/>
    <property type="match status" value="1"/>
</dbReference>